<protein>
    <submittedName>
        <fullName evidence="4">IS110 family transposase</fullName>
    </submittedName>
</protein>
<dbReference type="PANTHER" id="PTHR33055">
    <property type="entry name" value="TRANSPOSASE FOR INSERTION SEQUENCE ELEMENT IS1111A"/>
    <property type="match status" value="1"/>
</dbReference>
<dbReference type="InterPro" id="IPR047650">
    <property type="entry name" value="Transpos_IS110"/>
</dbReference>
<proteinExistence type="predicted"/>
<feature type="coiled-coil region" evidence="1">
    <location>
        <begin position="124"/>
        <end position="158"/>
    </location>
</feature>
<gene>
    <name evidence="4" type="ORF">TISLANDTSLP1_07500</name>
</gene>
<dbReference type="Proteomes" id="UP001144297">
    <property type="component" value="Unassembled WGS sequence"/>
</dbReference>
<dbReference type="Pfam" id="PF01548">
    <property type="entry name" value="DEDD_Tnp_IS110"/>
    <property type="match status" value="1"/>
</dbReference>
<sequence>MSNFKVFVGIDISKESFSACAIHSPEEIIFEEKFPMDSHGFKAFIRKLSAFPKESILIGKESSGCYYVNLFVYLSQKNFNCVVLNPLIVKGVQSMEIRKTKTDRSDARRIAFALYTAQHSLPQKSFLSHEFRELARERERLSQQIARLKNDIEKALVVLFPELERRVNIYTEGILRLLEKYPSAWALKAAKTSDIERLLCFKRGRALSVTAQQIKQWAQDSIAQFFPVREILLQSKIKELFFLEEQLEVITEQLKRSCEEAALCQDIEILKSIKGIGDTTAMHFIAEIENINRFSSPKKLIAYCGVDPTVYESGKFKGSSRLSKRGNRHLRRVLWLMAVSVVMYNSYFREYFNRRRQQGLPYKKAILAVAHKLLRVIYAMLKKKTTFKVSHLPSPCM</sequence>
<feature type="domain" description="Transposase IS110-like N-terminal" evidence="2">
    <location>
        <begin position="8"/>
        <end position="161"/>
    </location>
</feature>
<evidence type="ECO:0000259" key="3">
    <source>
        <dbReference type="Pfam" id="PF02371"/>
    </source>
</evidence>
<dbReference type="PANTHER" id="PTHR33055:SF15">
    <property type="entry name" value="TRANSPOSASE-RELATED"/>
    <property type="match status" value="1"/>
</dbReference>
<name>A0A9W6LJU6_9BACT</name>
<dbReference type="AlphaFoldDB" id="A0A9W6LJU6"/>
<evidence type="ECO:0000313" key="4">
    <source>
        <dbReference type="EMBL" id="GLI53057.1"/>
    </source>
</evidence>
<dbReference type="GO" id="GO:0004803">
    <property type="term" value="F:transposase activity"/>
    <property type="evidence" value="ECO:0007669"/>
    <property type="project" value="InterPro"/>
</dbReference>
<feature type="domain" description="Transposase IS116/IS110/IS902 C-terminal" evidence="3">
    <location>
        <begin position="268"/>
        <end position="352"/>
    </location>
</feature>
<dbReference type="EMBL" id="BSDX01000001">
    <property type="protein sequence ID" value="GLI53057.1"/>
    <property type="molecule type" value="Genomic_DNA"/>
</dbReference>
<organism evidence="4 5">
    <name type="scientific">Thermodesulfovibrio yellowstonii</name>
    <dbReference type="NCBI Taxonomy" id="28262"/>
    <lineage>
        <taxon>Bacteria</taxon>
        <taxon>Pseudomonadati</taxon>
        <taxon>Nitrospirota</taxon>
        <taxon>Thermodesulfovibrionia</taxon>
        <taxon>Thermodesulfovibrionales</taxon>
        <taxon>Thermodesulfovibrionaceae</taxon>
        <taxon>Thermodesulfovibrio</taxon>
    </lineage>
</organism>
<accession>A0A9W6LJU6</accession>
<evidence type="ECO:0000256" key="1">
    <source>
        <dbReference type="SAM" id="Coils"/>
    </source>
</evidence>
<comment type="caution">
    <text evidence="4">The sequence shown here is derived from an EMBL/GenBank/DDBJ whole genome shotgun (WGS) entry which is preliminary data.</text>
</comment>
<keyword evidence="1" id="KW-0175">Coiled coil</keyword>
<dbReference type="GO" id="GO:0003677">
    <property type="term" value="F:DNA binding"/>
    <property type="evidence" value="ECO:0007669"/>
    <property type="project" value="InterPro"/>
</dbReference>
<dbReference type="NCBIfam" id="NF033542">
    <property type="entry name" value="transpos_IS110"/>
    <property type="match status" value="1"/>
</dbReference>
<evidence type="ECO:0000313" key="5">
    <source>
        <dbReference type="Proteomes" id="UP001144297"/>
    </source>
</evidence>
<dbReference type="InterPro" id="IPR002525">
    <property type="entry name" value="Transp_IS110-like_N"/>
</dbReference>
<keyword evidence="5" id="KW-1185">Reference proteome</keyword>
<dbReference type="GO" id="GO:0006313">
    <property type="term" value="P:DNA transposition"/>
    <property type="evidence" value="ECO:0007669"/>
    <property type="project" value="InterPro"/>
</dbReference>
<reference evidence="4" key="1">
    <citation type="submission" date="2022-12" db="EMBL/GenBank/DDBJ databases">
        <title>Reference genome sequencing for broad-spectrum identification of bacterial and archaeal isolates by mass spectrometry.</title>
        <authorList>
            <person name="Sekiguchi Y."/>
            <person name="Tourlousse D.M."/>
        </authorList>
    </citation>
    <scope>NUCLEOTIDE SEQUENCE</scope>
    <source>
        <strain evidence="4">TSL-P1</strain>
    </source>
</reference>
<evidence type="ECO:0000259" key="2">
    <source>
        <dbReference type="Pfam" id="PF01548"/>
    </source>
</evidence>
<dbReference type="InterPro" id="IPR003346">
    <property type="entry name" value="Transposase_20"/>
</dbReference>
<dbReference type="Pfam" id="PF02371">
    <property type="entry name" value="Transposase_20"/>
    <property type="match status" value="1"/>
</dbReference>